<feature type="compositionally biased region" description="Acidic residues" evidence="10">
    <location>
        <begin position="225"/>
        <end position="238"/>
    </location>
</feature>
<feature type="region of interest" description="Disordered" evidence="10">
    <location>
        <begin position="207"/>
        <end position="252"/>
    </location>
</feature>
<evidence type="ECO:0000256" key="3">
    <source>
        <dbReference type="ARBA" id="ARBA00022478"/>
    </source>
</evidence>
<keyword evidence="6" id="KW-0539">Nucleus</keyword>
<evidence type="ECO:0000256" key="10">
    <source>
        <dbReference type="SAM" id="MobiDB-lite"/>
    </source>
</evidence>
<dbReference type="GO" id="GO:0005730">
    <property type="term" value="C:nucleolus"/>
    <property type="evidence" value="ECO:0007669"/>
    <property type="project" value="UniProtKB-SubCell"/>
</dbReference>
<gene>
    <name evidence="12" type="ORF">HHI36_019232</name>
</gene>
<dbReference type="FunFam" id="3.30.1490.120:FF:000003">
    <property type="entry name" value="DNA-directed RNA polymerase I subunit RPA43"/>
    <property type="match status" value="1"/>
</dbReference>
<dbReference type="GO" id="GO:0000428">
    <property type="term" value="C:DNA-directed RNA polymerase complex"/>
    <property type="evidence" value="ECO:0007669"/>
    <property type="project" value="UniProtKB-KW"/>
</dbReference>
<proteinExistence type="inferred from homology"/>
<comment type="subcellular location">
    <subcellularLocation>
        <location evidence="1">Nucleus</location>
        <location evidence="1">Nucleolus</location>
    </subcellularLocation>
</comment>
<name>A0ABD2P2L0_9CUCU</name>
<evidence type="ECO:0000259" key="11">
    <source>
        <dbReference type="Pfam" id="PF03876"/>
    </source>
</evidence>
<comment type="caution">
    <text evidence="12">The sequence shown here is derived from an EMBL/GenBank/DDBJ whole genome shotgun (WGS) entry which is preliminary data.</text>
</comment>
<comment type="similarity">
    <text evidence="2">Belongs to the eukaryotic RPA43 RNA polymerase subunit family.</text>
</comment>
<feature type="compositionally biased region" description="Basic residues" evidence="10">
    <location>
        <begin position="213"/>
        <end position="222"/>
    </location>
</feature>
<accession>A0ABD2P2L0</accession>
<evidence type="ECO:0000256" key="8">
    <source>
        <dbReference type="ARBA" id="ARBA00080323"/>
    </source>
</evidence>
<dbReference type="Gene3D" id="2.40.50.1060">
    <property type="match status" value="1"/>
</dbReference>
<evidence type="ECO:0000313" key="13">
    <source>
        <dbReference type="Proteomes" id="UP001516400"/>
    </source>
</evidence>
<keyword evidence="4" id="KW-0597">Phosphoprotein</keyword>
<evidence type="ECO:0000256" key="6">
    <source>
        <dbReference type="ARBA" id="ARBA00023242"/>
    </source>
</evidence>
<evidence type="ECO:0000313" key="12">
    <source>
        <dbReference type="EMBL" id="KAL3285108.1"/>
    </source>
</evidence>
<dbReference type="PANTHER" id="PTHR12709">
    <property type="entry name" value="DNA-DIRECTED RNA POLYMERASE II, III"/>
    <property type="match status" value="1"/>
</dbReference>
<evidence type="ECO:0000256" key="9">
    <source>
        <dbReference type="ARBA" id="ARBA00083123"/>
    </source>
</evidence>
<keyword evidence="5" id="KW-0804">Transcription</keyword>
<keyword evidence="13" id="KW-1185">Reference proteome</keyword>
<reference evidence="12 13" key="1">
    <citation type="journal article" date="2021" name="BMC Biol.">
        <title>Horizontally acquired antibacterial genes associated with adaptive radiation of ladybird beetles.</title>
        <authorList>
            <person name="Li H.S."/>
            <person name="Tang X.F."/>
            <person name="Huang Y.H."/>
            <person name="Xu Z.Y."/>
            <person name="Chen M.L."/>
            <person name="Du X.Y."/>
            <person name="Qiu B.Y."/>
            <person name="Chen P.T."/>
            <person name="Zhang W."/>
            <person name="Slipinski A."/>
            <person name="Escalona H.E."/>
            <person name="Waterhouse R.M."/>
            <person name="Zwick A."/>
            <person name="Pang H."/>
        </authorList>
    </citation>
    <scope>NUCLEOTIDE SEQUENCE [LARGE SCALE GENOMIC DNA]</scope>
    <source>
        <strain evidence="12">SYSU2018</strain>
    </source>
</reference>
<sequence>MCKIANSRMTCNQKRLNLSSKVLHQLVTTKNSCVEIQKNKKHLALLPYHMKNLSESIKEILDEDIAKFNRDVEGIVLGYKNIKLLTEAGVISGDSSFIHLDIQADFVIFKPVPGNILPGVVVRKTKNHVACLVYHTFNVSLPKPDEIVNWTGNDVEVGQEVMVRVTYTNLEGKLPYIKGEFLNNVSEPDDEIVNKITKFEDSSEEHFEEPKLKEKKKKKRKREVSDEEIDDNLNEDNEIVNVRKKKRESVSR</sequence>
<organism evidence="12 13">
    <name type="scientific">Cryptolaemus montrouzieri</name>
    <dbReference type="NCBI Taxonomy" id="559131"/>
    <lineage>
        <taxon>Eukaryota</taxon>
        <taxon>Metazoa</taxon>
        <taxon>Ecdysozoa</taxon>
        <taxon>Arthropoda</taxon>
        <taxon>Hexapoda</taxon>
        <taxon>Insecta</taxon>
        <taxon>Pterygota</taxon>
        <taxon>Neoptera</taxon>
        <taxon>Endopterygota</taxon>
        <taxon>Coleoptera</taxon>
        <taxon>Polyphaga</taxon>
        <taxon>Cucujiformia</taxon>
        <taxon>Coccinelloidea</taxon>
        <taxon>Coccinellidae</taxon>
        <taxon>Scymninae</taxon>
        <taxon>Scymnini</taxon>
        <taxon>Cryptolaemus</taxon>
    </lineage>
</organism>
<evidence type="ECO:0000256" key="5">
    <source>
        <dbReference type="ARBA" id="ARBA00023163"/>
    </source>
</evidence>
<dbReference type="EMBL" id="JABFTP020000165">
    <property type="protein sequence ID" value="KAL3285108.1"/>
    <property type="molecule type" value="Genomic_DNA"/>
</dbReference>
<evidence type="ECO:0000256" key="7">
    <source>
        <dbReference type="ARBA" id="ARBA00073455"/>
    </source>
</evidence>
<dbReference type="InterPro" id="IPR005576">
    <property type="entry name" value="Rpb7-like_N"/>
</dbReference>
<protein>
    <recommendedName>
        <fullName evidence="7">DNA-directed RNA polymerase I subunit RPA43</fullName>
    </recommendedName>
    <alternativeName>
        <fullName evidence="9">DNA-directed RNA polymerase I subunit F</fullName>
    </alternativeName>
    <alternativeName>
        <fullName evidence="8">Twist neighbor protein</fullName>
    </alternativeName>
</protein>
<dbReference type="InterPro" id="IPR045113">
    <property type="entry name" value="Rpb7-like"/>
</dbReference>
<feature type="compositionally biased region" description="Basic residues" evidence="10">
    <location>
        <begin position="242"/>
        <end position="252"/>
    </location>
</feature>
<evidence type="ECO:0000256" key="1">
    <source>
        <dbReference type="ARBA" id="ARBA00004604"/>
    </source>
</evidence>
<dbReference type="Proteomes" id="UP001516400">
    <property type="component" value="Unassembled WGS sequence"/>
</dbReference>
<evidence type="ECO:0000256" key="2">
    <source>
        <dbReference type="ARBA" id="ARBA00005930"/>
    </source>
</evidence>
<dbReference type="Gene3D" id="3.30.1490.120">
    <property type="entry name" value="RNA polymerase Rpb7-like, N-terminal domain"/>
    <property type="match status" value="1"/>
</dbReference>
<keyword evidence="3" id="KW-0240">DNA-directed RNA polymerase</keyword>
<evidence type="ECO:0000256" key="4">
    <source>
        <dbReference type="ARBA" id="ARBA00022553"/>
    </source>
</evidence>
<dbReference type="AlphaFoldDB" id="A0ABD2P2L0"/>
<dbReference type="PANTHER" id="PTHR12709:SF5">
    <property type="entry name" value="DNA-DIRECTED RNA POLYMERASE I SUBUNIT RPA43"/>
    <property type="match status" value="1"/>
</dbReference>
<dbReference type="InterPro" id="IPR036898">
    <property type="entry name" value="RNA_pol_Rpb7-like_N_sf"/>
</dbReference>
<dbReference type="Pfam" id="PF03876">
    <property type="entry name" value="SHS2_Rpb7-N"/>
    <property type="match status" value="1"/>
</dbReference>
<feature type="domain" description="RNA polymerase Rpb7-like N-terminal" evidence="11">
    <location>
        <begin position="41"/>
        <end position="94"/>
    </location>
</feature>